<proteinExistence type="predicted"/>
<accession>A0A4Z1SQA1</accession>
<keyword evidence="2" id="KW-1185">Reference proteome</keyword>
<reference evidence="1 2" key="1">
    <citation type="submission" date="2019-05" db="EMBL/GenBank/DDBJ databases">
        <title>The compact genome of Giardia muris reveals important steps in the evolution of intestinal protozoan parasites.</title>
        <authorList>
            <person name="Xu F."/>
            <person name="Jimenez-Gonzalez A."/>
            <person name="Einarsson E."/>
            <person name="Astvaldsson A."/>
            <person name="Peirasmaki D."/>
            <person name="Eckmann L."/>
            <person name="Andersson J.O."/>
            <person name="Svard S.G."/>
            <person name="Jerlstrom-Hultqvist J."/>
        </authorList>
    </citation>
    <scope>NUCLEOTIDE SEQUENCE [LARGE SCALE GENOMIC DNA]</scope>
    <source>
        <strain evidence="1 2">Roberts-Thomson</strain>
    </source>
</reference>
<dbReference type="Proteomes" id="UP000315496">
    <property type="component" value="Chromosome 3"/>
</dbReference>
<name>A0A4Z1SQA1_GIAMU</name>
<comment type="caution">
    <text evidence="1">The sequence shown here is derived from an EMBL/GenBank/DDBJ whole genome shotgun (WGS) entry which is preliminary data.</text>
</comment>
<dbReference type="EMBL" id="VDLU01000003">
    <property type="protein sequence ID" value="TNJ27986.1"/>
    <property type="molecule type" value="Genomic_DNA"/>
</dbReference>
<gene>
    <name evidence="1" type="ORF">GMRT_13501</name>
</gene>
<evidence type="ECO:0000313" key="2">
    <source>
        <dbReference type="Proteomes" id="UP000315496"/>
    </source>
</evidence>
<dbReference type="AlphaFoldDB" id="A0A4Z1SQA1"/>
<sequence>MFSLVSSRREFETLPAHCRPNTNPPRLKVGYNEAGRDDLSRSSLMTDVIEKHRSIITEKMSQQDTWTQRHSSRINASKVLLAKLDGTDTHASTMSISTSQKSRTTGEEVAELLGVSITAVPESFPDLQRWVAAIVRVLLLRRCKGELGEEAEEIATLFGDLVAPPISAQIRKANQRFIRTRGSGITEFNCSLESREYIEEVFSMIQKIFRGKLSVSGVGAGRRIDRLTMDVIDELRVATGNVGEVNEWD</sequence>
<evidence type="ECO:0000313" key="1">
    <source>
        <dbReference type="EMBL" id="TNJ27986.1"/>
    </source>
</evidence>
<dbReference type="VEuPathDB" id="GiardiaDB:GMRT_13501"/>
<organism evidence="1 2">
    <name type="scientific">Giardia muris</name>
    <dbReference type="NCBI Taxonomy" id="5742"/>
    <lineage>
        <taxon>Eukaryota</taxon>
        <taxon>Metamonada</taxon>
        <taxon>Diplomonadida</taxon>
        <taxon>Hexamitidae</taxon>
        <taxon>Giardiinae</taxon>
        <taxon>Giardia</taxon>
    </lineage>
</organism>
<protein>
    <submittedName>
        <fullName evidence="1">Uncharacterized protein</fullName>
    </submittedName>
</protein>